<dbReference type="EMBL" id="CACRXK020021122">
    <property type="protein sequence ID" value="CAB4035513.1"/>
    <property type="molecule type" value="Genomic_DNA"/>
</dbReference>
<dbReference type="GO" id="GO:0004252">
    <property type="term" value="F:serine-type endopeptidase activity"/>
    <property type="evidence" value="ECO:0007669"/>
    <property type="project" value="InterPro"/>
</dbReference>
<dbReference type="SUPFAM" id="SSF50993">
    <property type="entry name" value="Peptidase/esterase 'gauge' domain"/>
    <property type="match status" value="1"/>
</dbReference>
<sequence>MTELWDYPKYGCPFKRGGVYYYFYNSGLQNQSVLYCKETIDGEAKVFLDPNALSEEGNISLRGYAFSEDGRSFAYGLSESGSDWVTIHFKTTGADTKDLPDTLKQVKFTSMDWTHDHKGIFYNRYPKTSDKSDGTETDLNLNQKLYYHLLGTDQDEDILCCEFIDNPKWMIGAEVSDCGRYVVLTIRQGCDPVNKLYYCDLHTLKDGITDGSLIKELPLDIGSIVGFSGKKKQTE</sequence>
<dbReference type="Gene3D" id="2.130.10.120">
    <property type="entry name" value="Prolyl oligopeptidase, N-terminal domain"/>
    <property type="match status" value="1"/>
</dbReference>
<dbReference type="Proteomes" id="UP001152795">
    <property type="component" value="Unassembled WGS sequence"/>
</dbReference>
<dbReference type="InterPro" id="IPR023302">
    <property type="entry name" value="Pept_S9A_N"/>
</dbReference>
<accession>A0A6S7L9F2</accession>
<evidence type="ECO:0000313" key="1">
    <source>
        <dbReference type="EMBL" id="CAB4035513.1"/>
    </source>
</evidence>
<dbReference type="PANTHER" id="PTHR42881">
    <property type="entry name" value="PROLYL ENDOPEPTIDASE"/>
    <property type="match status" value="1"/>
</dbReference>
<keyword evidence="2" id="KW-1185">Reference proteome</keyword>
<dbReference type="Pfam" id="PF02897">
    <property type="entry name" value="Peptidase_S9_N"/>
    <property type="match status" value="1"/>
</dbReference>
<dbReference type="PANTHER" id="PTHR42881:SF2">
    <property type="entry name" value="PROLYL ENDOPEPTIDASE"/>
    <property type="match status" value="1"/>
</dbReference>
<name>A0A6S7L9F2_PARCT</name>
<dbReference type="OrthoDB" id="248387at2759"/>
<reference evidence="1" key="1">
    <citation type="submission" date="2020-04" db="EMBL/GenBank/DDBJ databases">
        <authorList>
            <person name="Alioto T."/>
            <person name="Alioto T."/>
            <person name="Gomez Garrido J."/>
        </authorList>
    </citation>
    <scope>NUCLEOTIDE SEQUENCE</scope>
    <source>
        <strain evidence="1">A484AB</strain>
    </source>
</reference>
<proteinExistence type="predicted"/>
<comment type="caution">
    <text evidence="1">The sequence shown here is derived from an EMBL/GenBank/DDBJ whole genome shotgun (WGS) entry which is preliminary data.</text>
</comment>
<protein>
    <submittedName>
        <fullName evidence="1">Prolyl endopeptidase, partial</fullName>
    </submittedName>
</protein>
<dbReference type="FunFam" id="2.130.10.120:FF:000001">
    <property type="entry name" value="Prolyl endopeptidase"/>
    <property type="match status" value="1"/>
</dbReference>
<organism evidence="1 2">
    <name type="scientific">Paramuricea clavata</name>
    <name type="common">Red gorgonian</name>
    <name type="synonym">Violescent sea-whip</name>
    <dbReference type="NCBI Taxonomy" id="317549"/>
    <lineage>
        <taxon>Eukaryota</taxon>
        <taxon>Metazoa</taxon>
        <taxon>Cnidaria</taxon>
        <taxon>Anthozoa</taxon>
        <taxon>Octocorallia</taxon>
        <taxon>Malacalcyonacea</taxon>
        <taxon>Plexauridae</taxon>
        <taxon>Paramuricea</taxon>
    </lineage>
</organism>
<evidence type="ECO:0000313" key="2">
    <source>
        <dbReference type="Proteomes" id="UP001152795"/>
    </source>
</evidence>
<dbReference type="InterPro" id="IPR051167">
    <property type="entry name" value="Prolyl_oligopep/macrocyclase"/>
</dbReference>
<gene>
    <name evidence="1" type="ORF">PACLA_8A036684</name>
</gene>
<dbReference type="GO" id="GO:0070012">
    <property type="term" value="F:oligopeptidase activity"/>
    <property type="evidence" value="ECO:0007669"/>
    <property type="project" value="TreeGrafter"/>
</dbReference>
<dbReference type="GO" id="GO:0005829">
    <property type="term" value="C:cytosol"/>
    <property type="evidence" value="ECO:0007669"/>
    <property type="project" value="TreeGrafter"/>
</dbReference>
<feature type="non-terminal residue" evidence="1">
    <location>
        <position position="235"/>
    </location>
</feature>
<dbReference type="AlphaFoldDB" id="A0A6S7L9F2"/>